<dbReference type="RefSeq" id="WP_062702603.1">
    <property type="nucleotide sequence ID" value="NZ_LLZG01000096.1"/>
</dbReference>
<sequence>MSAQRDTDGRIYRYRLHGLAFKGEGVHGAAATWIVTAPVARAVAVLERCQPADEPYLFAHPLKSANHQRHHVAGRVRTSATTIKDITALAKWINSYCAVHSRVDAIPEDKGRLPRLTPRQFRRTLAWFIAHRPGGTIAGALQYRHQRIQMFEGYAGTSDSGFRDEVEAEEAFARGQFLAEMGADDDRPALTGPAGAEAEARLAEFARHTVFDGQVVTDEARLRRIVARHDTHVYPGTFITCVYNPDRALCRSREASAGQPVMADCQPQACRNTALASANRQALADHLARLEDTLAAGDRLAPYVRHRLEEQHRATAAFLTRHTPEIAE</sequence>
<protein>
    <recommendedName>
        <fullName evidence="3">Integrase</fullName>
    </recommendedName>
</protein>
<dbReference type="EMBL" id="LLZG01000096">
    <property type="protein sequence ID" value="KUL39587.1"/>
    <property type="molecule type" value="Genomic_DNA"/>
</dbReference>
<evidence type="ECO:0000313" key="2">
    <source>
        <dbReference type="Proteomes" id="UP000053923"/>
    </source>
</evidence>
<accession>A0A0X3V579</accession>
<proteinExistence type="predicted"/>
<evidence type="ECO:0008006" key="3">
    <source>
        <dbReference type="Google" id="ProtNLM"/>
    </source>
</evidence>
<keyword evidence="2" id="KW-1185">Reference proteome</keyword>
<name>A0A0X3V579_9ACTN</name>
<dbReference type="AlphaFoldDB" id="A0A0X3V579"/>
<comment type="caution">
    <text evidence="1">The sequence shown here is derived from an EMBL/GenBank/DDBJ whole genome shotgun (WGS) entry which is preliminary data.</text>
</comment>
<dbReference type="Proteomes" id="UP000053923">
    <property type="component" value="Unassembled WGS sequence"/>
</dbReference>
<reference evidence="2" key="1">
    <citation type="submission" date="2015-10" db="EMBL/GenBank/DDBJ databases">
        <authorList>
            <person name="Ju K.-S."/>
            <person name="Doroghazi J.R."/>
            <person name="Metcalf W.W."/>
        </authorList>
    </citation>
    <scope>NUCLEOTIDE SEQUENCE [LARGE SCALE GENOMIC DNA]</scope>
    <source>
        <strain evidence="2">NRRL 3151</strain>
    </source>
</reference>
<organism evidence="1 2">
    <name type="scientific">Streptomyces regalis</name>
    <dbReference type="NCBI Taxonomy" id="68262"/>
    <lineage>
        <taxon>Bacteria</taxon>
        <taxon>Bacillati</taxon>
        <taxon>Actinomycetota</taxon>
        <taxon>Actinomycetes</taxon>
        <taxon>Kitasatosporales</taxon>
        <taxon>Streptomycetaceae</taxon>
        <taxon>Streptomyces</taxon>
    </lineage>
</organism>
<evidence type="ECO:0000313" key="1">
    <source>
        <dbReference type="EMBL" id="KUL39587.1"/>
    </source>
</evidence>
<dbReference type="OrthoDB" id="8776710at2"/>
<gene>
    <name evidence="1" type="ORF">ADL12_15140</name>
</gene>